<reference evidence="2" key="2">
    <citation type="submission" date="2014-05" db="EMBL/GenBank/DDBJ databases">
        <title>The genome and life-stage specific transcriptomes of Globodera pallida elucidate key aspects of plant parasitism by a cyst nematode.</title>
        <authorList>
            <person name="Cotton J.A."/>
            <person name="Lilley C.J."/>
            <person name="Jones L.M."/>
            <person name="Kikuchi T."/>
            <person name="Reid A.J."/>
            <person name="Thorpe P."/>
            <person name="Tsai I.J."/>
            <person name="Beasley H."/>
            <person name="Blok V."/>
            <person name="Cock P.J.A."/>
            <person name="Van den Akker S.E."/>
            <person name="Holroyd N."/>
            <person name="Hunt M."/>
            <person name="Mantelin S."/>
            <person name="Naghra H."/>
            <person name="Pain A."/>
            <person name="Palomares-Rius J.E."/>
            <person name="Zarowiecki M."/>
            <person name="Berriman M."/>
            <person name="Jones J.T."/>
            <person name="Urwin P.E."/>
        </authorList>
    </citation>
    <scope>NUCLEOTIDE SEQUENCE [LARGE SCALE GENOMIC DNA]</scope>
    <source>
        <strain evidence="2">Lindley</strain>
    </source>
</reference>
<evidence type="ECO:0000259" key="1">
    <source>
        <dbReference type="Pfam" id="PF01431"/>
    </source>
</evidence>
<dbReference type="PANTHER" id="PTHR11733">
    <property type="entry name" value="ZINC METALLOPROTEASE FAMILY M13 NEPRILYSIN-RELATED"/>
    <property type="match status" value="1"/>
</dbReference>
<dbReference type="InterPro" id="IPR000718">
    <property type="entry name" value="Peptidase_M13"/>
</dbReference>
<dbReference type="GO" id="GO:0016485">
    <property type="term" value="P:protein processing"/>
    <property type="evidence" value="ECO:0007669"/>
    <property type="project" value="TreeGrafter"/>
</dbReference>
<dbReference type="PANTHER" id="PTHR11733:SF237">
    <property type="entry name" value="NEPRILYSIN-LIKE 4"/>
    <property type="match status" value="1"/>
</dbReference>
<sequence>MPTARLVSMLPSGSSGRCIIDQYSSFEVPDTNLHVNGILTQGENIADNGGIKQAYQAYKTYLRKLGREEKRLPGFERYSNEQIFFISFAQTWCGHTKPETLIRQILTDPHSPYRYRVNGVVVNQPEFARAFSCPVGAPMNPERRCSVW</sequence>
<dbReference type="GO" id="GO:0004222">
    <property type="term" value="F:metalloendopeptidase activity"/>
    <property type="evidence" value="ECO:0007669"/>
    <property type="project" value="InterPro"/>
</dbReference>
<proteinExistence type="predicted"/>
<dbReference type="SUPFAM" id="SSF55486">
    <property type="entry name" value="Metalloproteases ('zincins'), catalytic domain"/>
    <property type="match status" value="1"/>
</dbReference>
<feature type="domain" description="Peptidase M13 C-terminal" evidence="1">
    <location>
        <begin position="16"/>
        <end position="147"/>
    </location>
</feature>
<dbReference type="AlphaFoldDB" id="A0A183C115"/>
<accession>A0A183C115</accession>
<protein>
    <submittedName>
        <fullName evidence="3">Peptidase_M13 domain-containing protein</fullName>
    </submittedName>
</protein>
<reference evidence="2" key="1">
    <citation type="submission" date="2013-12" db="EMBL/GenBank/DDBJ databases">
        <authorList>
            <person name="Aslett M."/>
        </authorList>
    </citation>
    <scope>NUCLEOTIDE SEQUENCE [LARGE SCALE GENOMIC DNA]</scope>
    <source>
        <strain evidence="2">Lindley</strain>
    </source>
</reference>
<dbReference type="InterPro" id="IPR018497">
    <property type="entry name" value="Peptidase_M13_C"/>
</dbReference>
<dbReference type="Proteomes" id="UP000050741">
    <property type="component" value="Unassembled WGS sequence"/>
</dbReference>
<dbReference type="PROSITE" id="PS51885">
    <property type="entry name" value="NEPRILYSIN"/>
    <property type="match status" value="1"/>
</dbReference>
<reference evidence="3" key="3">
    <citation type="submission" date="2016-06" db="UniProtKB">
        <authorList>
            <consortium name="WormBaseParasite"/>
        </authorList>
    </citation>
    <scope>IDENTIFICATION</scope>
</reference>
<dbReference type="Pfam" id="PF01431">
    <property type="entry name" value="Peptidase_M13"/>
    <property type="match status" value="1"/>
</dbReference>
<evidence type="ECO:0000313" key="3">
    <source>
        <dbReference type="WBParaSite" id="GPLIN_000655800"/>
    </source>
</evidence>
<name>A0A183C115_GLOPA</name>
<dbReference type="WBParaSite" id="GPLIN_000655800">
    <property type="protein sequence ID" value="GPLIN_000655800"/>
    <property type="gene ID" value="GPLIN_000655800"/>
</dbReference>
<keyword evidence="2" id="KW-1185">Reference proteome</keyword>
<evidence type="ECO:0000313" key="2">
    <source>
        <dbReference type="Proteomes" id="UP000050741"/>
    </source>
</evidence>
<dbReference type="GO" id="GO:0005886">
    <property type="term" value="C:plasma membrane"/>
    <property type="evidence" value="ECO:0007669"/>
    <property type="project" value="TreeGrafter"/>
</dbReference>
<organism evidence="2 3">
    <name type="scientific">Globodera pallida</name>
    <name type="common">Potato cyst nematode worm</name>
    <name type="synonym">Heterodera pallida</name>
    <dbReference type="NCBI Taxonomy" id="36090"/>
    <lineage>
        <taxon>Eukaryota</taxon>
        <taxon>Metazoa</taxon>
        <taxon>Ecdysozoa</taxon>
        <taxon>Nematoda</taxon>
        <taxon>Chromadorea</taxon>
        <taxon>Rhabditida</taxon>
        <taxon>Tylenchina</taxon>
        <taxon>Tylenchomorpha</taxon>
        <taxon>Tylenchoidea</taxon>
        <taxon>Heteroderidae</taxon>
        <taxon>Heteroderinae</taxon>
        <taxon>Globodera</taxon>
    </lineage>
</organism>
<dbReference type="Gene3D" id="3.40.390.10">
    <property type="entry name" value="Collagenase (Catalytic Domain)"/>
    <property type="match status" value="1"/>
</dbReference>
<dbReference type="InterPro" id="IPR024079">
    <property type="entry name" value="MetalloPept_cat_dom_sf"/>
</dbReference>